<accession>A0AAV0BFD6</accession>
<sequence length="72" mass="8442">MNLLISLWLHTRCSWLIVSLDCLQSSESFRTQINCVISRLLCSEKIYSPLGCFLVCHNSSIYLIRSYYLFFV</sequence>
<evidence type="ECO:0000313" key="3">
    <source>
        <dbReference type="Proteomes" id="UP001153365"/>
    </source>
</evidence>
<reference evidence="2" key="1">
    <citation type="submission" date="2022-06" db="EMBL/GenBank/DDBJ databases">
        <authorList>
            <consortium name="SYNGENTA / RWTH Aachen University"/>
        </authorList>
    </citation>
    <scope>NUCLEOTIDE SEQUENCE</scope>
</reference>
<keyword evidence="1" id="KW-0732">Signal</keyword>
<dbReference type="Proteomes" id="UP001153365">
    <property type="component" value="Unassembled WGS sequence"/>
</dbReference>
<feature type="signal peptide" evidence="1">
    <location>
        <begin position="1"/>
        <end position="28"/>
    </location>
</feature>
<dbReference type="AlphaFoldDB" id="A0AAV0BFD6"/>
<keyword evidence="3" id="KW-1185">Reference proteome</keyword>
<dbReference type="EMBL" id="CALTRL010005764">
    <property type="protein sequence ID" value="CAH7685998.1"/>
    <property type="molecule type" value="Genomic_DNA"/>
</dbReference>
<comment type="caution">
    <text evidence="2">The sequence shown here is derived from an EMBL/GenBank/DDBJ whole genome shotgun (WGS) entry which is preliminary data.</text>
</comment>
<name>A0AAV0BFD6_PHAPC</name>
<organism evidence="2 3">
    <name type="scientific">Phakopsora pachyrhizi</name>
    <name type="common">Asian soybean rust disease fungus</name>
    <dbReference type="NCBI Taxonomy" id="170000"/>
    <lineage>
        <taxon>Eukaryota</taxon>
        <taxon>Fungi</taxon>
        <taxon>Dikarya</taxon>
        <taxon>Basidiomycota</taxon>
        <taxon>Pucciniomycotina</taxon>
        <taxon>Pucciniomycetes</taxon>
        <taxon>Pucciniales</taxon>
        <taxon>Phakopsoraceae</taxon>
        <taxon>Phakopsora</taxon>
    </lineage>
</organism>
<protein>
    <submittedName>
        <fullName evidence="2">Expressed protein</fullName>
    </submittedName>
</protein>
<evidence type="ECO:0000256" key="1">
    <source>
        <dbReference type="SAM" id="SignalP"/>
    </source>
</evidence>
<gene>
    <name evidence="2" type="ORF">PPACK8108_LOCUS20593</name>
</gene>
<proteinExistence type="predicted"/>
<feature type="chain" id="PRO_5043863509" evidence="1">
    <location>
        <begin position="29"/>
        <end position="72"/>
    </location>
</feature>
<evidence type="ECO:0000313" key="2">
    <source>
        <dbReference type="EMBL" id="CAH7685998.1"/>
    </source>
</evidence>